<evidence type="ECO:0000256" key="1">
    <source>
        <dbReference type="ARBA" id="ARBA00004196"/>
    </source>
</evidence>
<protein>
    <submittedName>
        <fullName evidence="6">C4-dicarboxylate ABC transporter substrate-binding protein</fullName>
    </submittedName>
</protein>
<dbReference type="Proteomes" id="UP000070107">
    <property type="component" value="Unassembled WGS sequence"/>
</dbReference>
<evidence type="ECO:0000256" key="3">
    <source>
        <dbReference type="ARBA" id="ARBA00022448"/>
    </source>
</evidence>
<evidence type="ECO:0000256" key="2">
    <source>
        <dbReference type="ARBA" id="ARBA00009023"/>
    </source>
</evidence>
<dbReference type="InterPro" id="IPR038404">
    <property type="entry name" value="TRAP_DctP_sf"/>
</dbReference>
<dbReference type="InterPro" id="IPR018389">
    <property type="entry name" value="DctP_fam"/>
</dbReference>
<dbReference type="Pfam" id="PF03480">
    <property type="entry name" value="DctP"/>
    <property type="match status" value="1"/>
</dbReference>
<dbReference type="CDD" id="cd13672">
    <property type="entry name" value="PBP2_TRAP_Siap"/>
    <property type="match status" value="1"/>
</dbReference>
<keyword evidence="7" id="KW-1185">Reference proteome</keyword>
<dbReference type="GO" id="GO:0055085">
    <property type="term" value="P:transmembrane transport"/>
    <property type="evidence" value="ECO:0007669"/>
    <property type="project" value="InterPro"/>
</dbReference>
<comment type="caution">
    <text evidence="6">The sequence shown here is derived from an EMBL/GenBank/DDBJ whole genome shotgun (WGS) entry which is preliminary data.</text>
</comment>
<dbReference type="NCBIfam" id="TIGR00787">
    <property type="entry name" value="dctP"/>
    <property type="match status" value="1"/>
</dbReference>
<dbReference type="Gene3D" id="3.40.190.170">
    <property type="entry name" value="Bacterial extracellular solute-binding protein, family 7"/>
    <property type="match status" value="1"/>
</dbReference>
<comment type="similarity">
    <text evidence="2">Belongs to the bacterial solute-binding protein 7 family.</text>
</comment>
<dbReference type="AlphaFoldDB" id="A0A135HXE0"/>
<reference evidence="6 7" key="1">
    <citation type="submission" date="2015-11" db="EMBL/GenBank/DDBJ databases">
        <title>Draft genome sequence of Paramesorhizobium deserti A-3-E, a strain highly resistant to diverse beta-lactam antibiotics.</title>
        <authorList>
            <person name="Lv R."/>
            <person name="Yang X."/>
            <person name="Fang N."/>
            <person name="Guo J."/>
            <person name="Luo X."/>
            <person name="Peng F."/>
            <person name="Yang R."/>
            <person name="Cui Y."/>
            <person name="Fang C."/>
            <person name="Song Y."/>
        </authorList>
    </citation>
    <scope>NUCLEOTIDE SEQUENCE [LARGE SCALE GENOMIC DNA]</scope>
    <source>
        <strain evidence="6 7">A-3-E</strain>
    </source>
</reference>
<dbReference type="GO" id="GO:0030288">
    <property type="term" value="C:outer membrane-bounded periplasmic space"/>
    <property type="evidence" value="ECO:0007669"/>
    <property type="project" value="InterPro"/>
</dbReference>
<organism evidence="6 7">
    <name type="scientific">Paramesorhizobium deserti</name>
    <dbReference type="NCBI Taxonomy" id="1494590"/>
    <lineage>
        <taxon>Bacteria</taxon>
        <taxon>Pseudomonadati</taxon>
        <taxon>Pseudomonadota</taxon>
        <taxon>Alphaproteobacteria</taxon>
        <taxon>Hyphomicrobiales</taxon>
        <taxon>Phyllobacteriaceae</taxon>
        <taxon>Paramesorhizobium</taxon>
    </lineage>
</organism>
<evidence type="ECO:0000313" key="6">
    <source>
        <dbReference type="EMBL" id="KXF77855.1"/>
    </source>
</evidence>
<keyword evidence="4 5" id="KW-0732">Signal</keyword>
<dbReference type="PIRSF" id="PIRSF006470">
    <property type="entry name" value="DctB"/>
    <property type="match status" value="1"/>
</dbReference>
<feature type="signal peptide" evidence="5">
    <location>
        <begin position="1"/>
        <end position="23"/>
    </location>
</feature>
<accession>A0A135HXE0</accession>
<dbReference type="PANTHER" id="PTHR33376">
    <property type="match status" value="1"/>
</dbReference>
<evidence type="ECO:0000256" key="4">
    <source>
        <dbReference type="ARBA" id="ARBA00022729"/>
    </source>
</evidence>
<feature type="chain" id="PRO_5007465385" evidence="5">
    <location>
        <begin position="24"/>
        <end position="320"/>
    </location>
</feature>
<keyword evidence="3" id="KW-0813">Transport</keyword>
<evidence type="ECO:0000256" key="5">
    <source>
        <dbReference type="SAM" id="SignalP"/>
    </source>
</evidence>
<dbReference type="PANTHER" id="PTHR33376:SF4">
    <property type="entry name" value="SIALIC ACID-BINDING PERIPLASMIC PROTEIN SIAP"/>
    <property type="match status" value="1"/>
</dbReference>
<proteinExistence type="inferred from homology"/>
<dbReference type="EMBL" id="LNTU01000011">
    <property type="protein sequence ID" value="KXF77855.1"/>
    <property type="molecule type" value="Genomic_DNA"/>
</dbReference>
<dbReference type="OrthoDB" id="9803763at2"/>
<dbReference type="InterPro" id="IPR004682">
    <property type="entry name" value="TRAP_DctP"/>
</dbReference>
<gene>
    <name evidence="6" type="ORF">ATN84_25285</name>
</gene>
<dbReference type="STRING" id="1494590.ATN84_25285"/>
<dbReference type="SUPFAM" id="SSF53850">
    <property type="entry name" value="Periplasmic binding protein-like II"/>
    <property type="match status" value="1"/>
</dbReference>
<name>A0A135HXE0_9HYPH</name>
<evidence type="ECO:0000313" key="7">
    <source>
        <dbReference type="Proteomes" id="UP000070107"/>
    </source>
</evidence>
<dbReference type="NCBIfam" id="NF037995">
    <property type="entry name" value="TRAP_S1"/>
    <property type="match status" value="1"/>
</dbReference>
<sequence length="320" mass="34984">MEMLRRMMASAAMLALLTGATCAKEITFGSQENENSNVYKGMVAFQEKLNELSGGDLTAKLFPSSQLGDFKAMVAMMQAGELDMATTGYPDMSYVIPELALVGAPYVVTDFPALEKIVAGPWGQKMEAKFEEQGVKVIDLWYLGTRQTTANKPIESIDDLKGLRMRTPNVPFLIAYAEGVGATPAPVAFAEVYLALQTNQVDAQENPLPTIEAMKFYEVQKAIALTNHFIASQAIQISLKTWEDLSEQERGWITEAAKAGGDVTDAANFKAEEDLITKFKDQGLTITEPDLAPFKAAMKGYYDKLEEQFGKGSIAEVTAE</sequence>
<comment type="subcellular location">
    <subcellularLocation>
        <location evidence="1">Cell envelope</location>
    </subcellularLocation>
</comment>